<dbReference type="PROSITE" id="PS51470">
    <property type="entry name" value="FG_GAP"/>
    <property type="match status" value="3"/>
</dbReference>
<dbReference type="RefSeq" id="WP_381258921.1">
    <property type="nucleotide sequence ID" value="NZ_JBHTBI010000028.1"/>
</dbReference>
<keyword evidence="1 5" id="KW-0732">Signal</keyword>
<dbReference type="InterPro" id="IPR028994">
    <property type="entry name" value="Integrin_alpha_N"/>
</dbReference>
<comment type="caution">
    <text evidence="6">The sequence shown here is derived from an EMBL/GenBank/DDBJ whole genome shotgun (WGS) entry which is preliminary data.</text>
</comment>
<feature type="chain" id="PRO_5045968299" evidence="5">
    <location>
        <begin position="33"/>
        <end position="482"/>
    </location>
</feature>
<evidence type="ECO:0000256" key="2">
    <source>
        <dbReference type="ARBA" id="ARBA00022737"/>
    </source>
</evidence>
<keyword evidence="4" id="KW-0325">Glycoprotein</keyword>
<evidence type="ECO:0000256" key="3">
    <source>
        <dbReference type="ARBA" id="ARBA00022801"/>
    </source>
</evidence>
<evidence type="ECO:0000256" key="1">
    <source>
        <dbReference type="ARBA" id="ARBA00022729"/>
    </source>
</evidence>
<reference evidence="7" key="1">
    <citation type="journal article" date="2019" name="Int. J. Syst. Evol. Microbiol.">
        <title>The Global Catalogue of Microorganisms (GCM) 10K type strain sequencing project: providing services to taxonomists for standard genome sequencing and annotation.</title>
        <authorList>
            <consortium name="The Broad Institute Genomics Platform"/>
            <consortium name="The Broad Institute Genome Sequencing Center for Infectious Disease"/>
            <person name="Wu L."/>
            <person name="Ma J."/>
        </authorList>
    </citation>
    <scope>NUCLEOTIDE SEQUENCE [LARGE SCALE GENOMIC DNA]</scope>
    <source>
        <strain evidence="7">CGMCC 4.7198</strain>
    </source>
</reference>
<evidence type="ECO:0000256" key="4">
    <source>
        <dbReference type="ARBA" id="ARBA00023180"/>
    </source>
</evidence>
<sequence>MKIRLRTTLATATAVALTGGLLTLATAAPAGAAPAKYADDFNGDGYRDLVTAAPTATVGGATSAGAVVVNYGSASGIKASRRTVLTQNTSGIPGTAENNDQFGKELASGDLNNDGYADLVIGAPSEKVGDDANGGTAVIIWGGSGGLSGGRTVPDPAPTAHDEFGVSLAVGDFSGDGKADLAVGSNGNDVWIHKGGFTKASGAASKYKVTAPVKANVAGGGARSLASGDVNGDGTDDLAVSGIYTGDNTVYDGTLVYLGSSSGLAYQGVLKEDSEHATIGDINGDGYDDIVTSGFWGGSVDHLGGSISTHLGGSTGVAAEPTQTLAQDTAGVPGTDESGDLFGWAISLGDIDGDGYADAAVSAFYEEIGTINNTGTVTVLRGAPTGLSTSGSQLFSQNTAGVPGTAEANDYFGSAVSLTDLNGDGHADLSIGASGENSSDGALWSLRGATSGITTTNAVSFGPSSAGVSTSGYPSFGWEMLG</sequence>
<evidence type="ECO:0000313" key="7">
    <source>
        <dbReference type="Proteomes" id="UP001596957"/>
    </source>
</evidence>
<dbReference type="EMBL" id="JBHTEC010000001">
    <property type="protein sequence ID" value="MFD0282732.1"/>
    <property type="molecule type" value="Genomic_DNA"/>
</dbReference>
<dbReference type="SMART" id="SM00191">
    <property type="entry name" value="Int_alpha"/>
    <property type="match status" value="6"/>
</dbReference>
<dbReference type="PANTHER" id="PTHR23221:SF7">
    <property type="entry name" value="PHOSPHATIDYLINOSITOL-GLYCAN-SPECIFIC PHOSPHOLIPASE D"/>
    <property type="match status" value="1"/>
</dbReference>
<dbReference type="InterPro" id="IPR000413">
    <property type="entry name" value="Integrin_alpha"/>
</dbReference>
<evidence type="ECO:0000256" key="5">
    <source>
        <dbReference type="SAM" id="SignalP"/>
    </source>
</evidence>
<dbReference type="PRINTS" id="PR01185">
    <property type="entry name" value="INTEGRINA"/>
</dbReference>
<keyword evidence="3" id="KW-0378">Hydrolase</keyword>
<proteinExistence type="predicted"/>
<gene>
    <name evidence="6" type="ORF">ACFQZP_13760</name>
</gene>
<dbReference type="PANTHER" id="PTHR23221">
    <property type="entry name" value="GLYCOSYLPHOSPHATIDYLINOSITOL PHOSPHOLIPASE D"/>
    <property type="match status" value="1"/>
</dbReference>
<organism evidence="6 7">
    <name type="scientific">Streptomyces lutosisoli</name>
    <dbReference type="NCBI Taxonomy" id="2665721"/>
    <lineage>
        <taxon>Bacteria</taxon>
        <taxon>Bacillati</taxon>
        <taxon>Actinomycetota</taxon>
        <taxon>Actinomycetes</taxon>
        <taxon>Kitasatosporales</taxon>
        <taxon>Streptomycetaceae</taxon>
        <taxon>Streptomyces</taxon>
    </lineage>
</organism>
<dbReference type="Proteomes" id="UP001596957">
    <property type="component" value="Unassembled WGS sequence"/>
</dbReference>
<evidence type="ECO:0000313" key="6">
    <source>
        <dbReference type="EMBL" id="MFD0282732.1"/>
    </source>
</evidence>
<dbReference type="Gene3D" id="2.130.10.130">
    <property type="entry name" value="Integrin alpha, N-terminal"/>
    <property type="match status" value="4"/>
</dbReference>
<dbReference type="InterPro" id="IPR013519">
    <property type="entry name" value="Int_alpha_beta-p"/>
</dbReference>
<keyword evidence="7" id="KW-1185">Reference proteome</keyword>
<name>A0ABW2VG76_9ACTN</name>
<feature type="signal peptide" evidence="5">
    <location>
        <begin position="1"/>
        <end position="32"/>
    </location>
</feature>
<protein>
    <submittedName>
        <fullName evidence="6">FG-GAP-like repeat-containing protein</fullName>
    </submittedName>
</protein>
<dbReference type="SUPFAM" id="SSF69318">
    <property type="entry name" value="Integrin alpha N-terminal domain"/>
    <property type="match status" value="1"/>
</dbReference>
<accession>A0ABW2VG76</accession>
<dbReference type="Pfam" id="PF01839">
    <property type="entry name" value="FG-GAP"/>
    <property type="match status" value="5"/>
</dbReference>
<keyword evidence="2" id="KW-0677">Repeat</keyword>
<dbReference type="InterPro" id="IPR013517">
    <property type="entry name" value="FG-GAP"/>
</dbReference>